<dbReference type="OrthoDB" id="5894867at2759"/>
<evidence type="ECO:0000313" key="3">
    <source>
        <dbReference type="WBParaSite" id="ACOC_0000329401-mRNA-1"/>
    </source>
</evidence>
<keyword evidence="2" id="KW-1185">Reference proteome</keyword>
<reference evidence="3" key="1">
    <citation type="submission" date="2017-02" db="UniProtKB">
        <authorList>
            <consortium name="WormBaseParasite"/>
        </authorList>
    </citation>
    <scope>IDENTIFICATION</scope>
</reference>
<dbReference type="AlphaFoldDB" id="A0A0R3PGB0"/>
<dbReference type="Proteomes" id="UP000267027">
    <property type="component" value="Unassembled WGS sequence"/>
</dbReference>
<accession>A0A0R3PGB0</accession>
<gene>
    <name evidence="1" type="ORF">ACOC_LOCUS3295</name>
</gene>
<dbReference type="EMBL" id="UYYA01000940">
    <property type="protein sequence ID" value="VDM54880.1"/>
    <property type="molecule type" value="Genomic_DNA"/>
</dbReference>
<evidence type="ECO:0000313" key="2">
    <source>
        <dbReference type="Proteomes" id="UP000267027"/>
    </source>
</evidence>
<evidence type="ECO:0000313" key="1">
    <source>
        <dbReference type="EMBL" id="VDM54880.1"/>
    </source>
</evidence>
<proteinExistence type="predicted"/>
<reference evidence="1 2" key="2">
    <citation type="submission" date="2018-11" db="EMBL/GenBank/DDBJ databases">
        <authorList>
            <consortium name="Pathogen Informatics"/>
        </authorList>
    </citation>
    <scope>NUCLEOTIDE SEQUENCE [LARGE SCALE GENOMIC DNA]</scope>
    <source>
        <strain evidence="1 2">Costa Rica</strain>
    </source>
</reference>
<protein>
    <submittedName>
        <fullName evidence="3">Pre-mRNA-splicing factor 38</fullName>
    </submittedName>
</protein>
<name>A0A0R3PGB0_ANGCS</name>
<dbReference type="WBParaSite" id="ACOC_0000329401-mRNA-1">
    <property type="protein sequence ID" value="ACOC_0000329401-mRNA-1"/>
    <property type="gene ID" value="ACOC_0000329401"/>
</dbReference>
<sequence length="118" mass="13917">MPRFIKSRSFELYVHICIGKGLAVFDENILNEVLSKRDWQTKEFPTEDYELLVEELKSYAEFVSVPQAERSDHISITTKELFEKRRKPKLDPAPSRLTRVVKNASCKRALQKDLQRYK</sequence>
<organism evidence="3">
    <name type="scientific">Angiostrongylus costaricensis</name>
    <name type="common">Nematode worm</name>
    <dbReference type="NCBI Taxonomy" id="334426"/>
    <lineage>
        <taxon>Eukaryota</taxon>
        <taxon>Metazoa</taxon>
        <taxon>Ecdysozoa</taxon>
        <taxon>Nematoda</taxon>
        <taxon>Chromadorea</taxon>
        <taxon>Rhabditida</taxon>
        <taxon>Rhabditina</taxon>
        <taxon>Rhabditomorpha</taxon>
        <taxon>Strongyloidea</taxon>
        <taxon>Metastrongylidae</taxon>
        <taxon>Angiostrongylus</taxon>
    </lineage>
</organism>